<dbReference type="AlphaFoldDB" id="A0A267MF03"/>
<proteinExistence type="predicted"/>
<dbReference type="RefSeq" id="WP_095134917.1">
    <property type="nucleotide sequence ID" value="NZ_NIBG01000019.1"/>
</dbReference>
<accession>A0A267MF03</accession>
<dbReference type="CDD" id="cd04301">
    <property type="entry name" value="NAT_SF"/>
    <property type="match status" value="1"/>
</dbReference>
<feature type="domain" description="N-acetyltransferase" evidence="3">
    <location>
        <begin position="6"/>
        <end position="150"/>
    </location>
</feature>
<dbReference type="SUPFAM" id="SSF55729">
    <property type="entry name" value="Acyl-CoA N-acyltransferases (Nat)"/>
    <property type="match status" value="1"/>
</dbReference>
<dbReference type="InterPro" id="IPR000182">
    <property type="entry name" value="GNAT_dom"/>
</dbReference>
<dbReference type="PANTHER" id="PTHR43877:SF2">
    <property type="entry name" value="AMINOALKYLPHOSPHONATE N-ACETYLTRANSFERASE-RELATED"/>
    <property type="match status" value="1"/>
</dbReference>
<dbReference type="Gene3D" id="3.40.630.30">
    <property type="match status" value="1"/>
</dbReference>
<sequence>MNTKKWNIRKAIINDAKNLKSCMDMAYSKYLNRLNGKRLPPMEVDYEEEIASFPVWVAESDKDIVGGLILMFEDDYTTIANVAVRPDFQGKGLGRGLIDFAESEAKRRGYVEIHLGTHVLLTENIFFYLNLGWIEIGRDETRVYMKKNIGV</sequence>
<name>A0A267MF03_9FIRM</name>
<dbReference type="OrthoDB" id="9813917at2"/>
<dbReference type="InterPro" id="IPR050832">
    <property type="entry name" value="Bact_Acetyltransf"/>
</dbReference>
<protein>
    <recommendedName>
        <fullName evidence="3">N-acetyltransferase domain-containing protein</fullName>
    </recommendedName>
</protein>
<evidence type="ECO:0000256" key="2">
    <source>
        <dbReference type="ARBA" id="ARBA00023315"/>
    </source>
</evidence>
<dbReference type="InterPro" id="IPR016181">
    <property type="entry name" value="Acyl_CoA_acyltransferase"/>
</dbReference>
<keyword evidence="1" id="KW-0808">Transferase</keyword>
<organism evidence="4 5">
    <name type="scientific">Anaeromicrobium sediminis</name>
    <dbReference type="NCBI Taxonomy" id="1478221"/>
    <lineage>
        <taxon>Bacteria</taxon>
        <taxon>Bacillati</taxon>
        <taxon>Bacillota</taxon>
        <taxon>Clostridia</taxon>
        <taxon>Peptostreptococcales</taxon>
        <taxon>Thermotaleaceae</taxon>
        <taxon>Anaeromicrobium</taxon>
    </lineage>
</organism>
<gene>
    <name evidence="4" type="ORF">CCE28_16960</name>
</gene>
<reference evidence="4 5" key="1">
    <citation type="submission" date="2017-06" db="EMBL/GenBank/DDBJ databases">
        <title>Draft genome sequence of anaerobic fermentative bacterium Anaeromicrobium sediminis DY2726D isolated from West Pacific Ocean sediments.</title>
        <authorList>
            <person name="Zeng X."/>
        </authorList>
    </citation>
    <scope>NUCLEOTIDE SEQUENCE [LARGE SCALE GENOMIC DNA]</scope>
    <source>
        <strain evidence="4 5">DY2726D</strain>
    </source>
</reference>
<comment type="caution">
    <text evidence="4">The sequence shown here is derived from an EMBL/GenBank/DDBJ whole genome shotgun (WGS) entry which is preliminary data.</text>
</comment>
<keyword evidence="2" id="KW-0012">Acyltransferase</keyword>
<dbReference type="PANTHER" id="PTHR43877">
    <property type="entry name" value="AMINOALKYLPHOSPHONATE N-ACETYLTRANSFERASE-RELATED-RELATED"/>
    <property type="match status" value="1"/>
</dbReference>
<dbReference type="GO" id="GO:0016747">
    <property type="term" value="F:acyltransferase activity, transferring groups other than amino-acyl groups"/>
    <property type="evidence" value="ECO:0007669"/>
    <property type="project" value="InterPro"/>
</dbReference>
<dbReference type="EMBL" id="NIBG01000019">
    <property type="protein sequence ID" value="PAB58164.1"/>
    <property type="molecule type" value="Genomic_DNA"/>
</dbReference>
<evidence type="ECO:0000313" key="4">
    <source>
        <dbReference type="EMBL" id="PAB58164.1"/>
    </source>
</evidence>
<dbReference type="Pfam" id="PF13508">
    <property type="entry name" value="Acetyltransf_7"/>
    <property type="match status" value="1"/>
</dbReference>
<keyword evidence="5" id="KW-1185">Reference proteome</keyword>
<dbReference type="PROSITE" id="PS51186">
    <property type="entry name" value="GNAT"/>
    <property type="match status" value="1"/>
</dbReference>
<dbReference type="Proteomes" id="UP000216024">
    <property type="component" value="Unassembled WGS sequence"/>
</dbReference>
<evidence type="ECO:0000256" key="1">
    <source>
        <dbReference type="ARBA" id="ARBA00022679"/>
    </source>
</evidence>
<evidence type="ECO:0000313" key="5">
    <source>
        <dbReference type="Proteomes" id="UP000216024"/>
    </source>
</evidence>
<evidence type="ECO:0000259" key="3">
    <source>
        <dbReference type="PROSITE" id="PS51186"/>
    </source>
</evidence>